<reference evidence="3 4" key="1">
    <citation type="journal article" date="2017" name="Curr. Biol.">
        <title>The Evolution of Venom by Co-option of Single-Copy Genes.</title>
        <authorList>
            <person name="Martinson E.O."/>
            <person name="Mrinalini"/>
            <person name="Kelkar Y.D."/>
            <person name="Chang C.H."/>
            <person name="Werren J.H."/>
        </authorList>
    </citation>
    <scope>NUCLEOTIDE SEQUENCE [LARGE SCALE GENOMIC DNA]</scope>
    <source>
        <strain evidence="3 4">Alberta</strain>
        <tissue evidence="3">Whole body</tissue>
    </source>
</reference>
<dbReference type="PANTHER" id="PTHR23322:SF96">
    <property type="entry name" value="FAS-ASSOCIATED FACTOR 1"/>
    <property type="match status" value="1"/>
</dbReference>
<organism evidence="3 4">
    <name type="scientific">Trichomalopsis sarcophagae</name>
    <dbReference type="NCBI Taxonomy" id="543379"/>
    <lineage>
        <taxon>Eukaryota</taxon>
        <taxon>Metazoa</taxon>
        <taxon>Ecdysozoa</taxon>
        <taxon>Arthropoda</taxon>
        <taxon>Hexapoda</taxon>
        <taxon>Insecta</taxon>
        <taxon>Pterygota</taxon>
        <taxon>Neoptera</taxon>
        <taxon>Endopterygota</taxon>
        <taxon>Hymenoptera</taxon>
        <taxon>Apocrita</taxon>
        <taxon>Proctotrupomorpha</taxon>
        <taxon>Chalcidoidea</taxon>
        <taxon>Pteromalidae</taxon>
        <taxon>Pteromalinae</taxon>
        <taxon>Trichomalopsis</taxon>
    </lineage>
</organism>
<dbReference type="InterPro" id="IPR050730">
    <property type="entry name" value="UBX_domain-protein"/>
</dbReference>
<dbReference type="GO" id="GO:0043130">
    <property type="term" value="F:ubiquitin binding"/>
    <property type="evidence" value="ECO:0007669"/>
    <property type="project" value="TreeGrafter"/>
</dbReference>
<gene>
    <name evidence="3" type="ORF">TSAR_001469</name>
</gene>
<dbReference type="Pfam" id="PF00789">
    <property type="entry name" value="UBX"/>
    <property type="match status" value="1"/>
</dbReference>
<dbReference type="GO" id="GO:0005634">
    <property type="term" value="C:nucleus"/>
    <property type="evidence" value="ECO:0007669"/>
    <property type="project" value="TreeGrafter"/>
</dbReference>
<feature type="region of interest" description="Disordered" evidence="1">
    <location>
        <begin position="554"/>
        <end position="573"/>
    </location>
</feature>
<dbReference type="Pfam" id="PF14555">
    <property type="entry name" value="UBA_4"/>
    <property type="match status" value="1"/>
</dbReference>
<dbReference type="InterPro" id="IPR049483">
    <property type="entry name" value="FAF1_2-like_UAS"/>
</dbReference>
<dbReference type="CDD" id="cd14413">
    <property type="entry name" value="UBA_FAF1"/>
    <property type="match status" value="1"/>
</dbReference>
<dbReference type="Gene3D" id="1.10.8.10">
    <property type="entry name" value="DNA helicase RuvA subunit, C-terminal domain"/>
    <property type="match status" value="1"/>
</dbReference>
<dbReference type="EMBL" id="NNAY01001369">
    <property type="protein sequence ID" value="OXU24214.1"/>
    <property type="molecule type" value="Genomic_DNA"/>
</dbReference>
<dbReference type="AlphaFoldDB" id="A0A232F0M0"/>
<feature type="domain" description="UBX" evidence="2">
    <location>
        <begin position="590"/>
        <end position="667"/>
    </location>
</feature>
<protein>
    <recommendedName>
        <fullName evidence="2">UBX domain-containing protein</fullName>
    </recommendedName>
</protein>
<dbReference type="SUPFAM" id="SSF52833">
    <property type="entry name" value="Thioredoxin-like"/>
    <property type="match status" value="1"/>
</dbReference>
<dbReference type="SUPFAM" id="SSF54236">
    <property type="entry name" value="Ubiquitin-like"/>
    <property type="match status" value="3"/>
</dbReference>
<evidence type="ECO:0000313" key="4">
    <source>
        <dbReference type="Proteomes" id="UP000215335"/>
    </source>
</evidence>
<dbReference type="OrthoDB" id="1920064at2759"/>
<sequence>MAGNRDVILADFQACTDIDDVGEAILHLEGTNWDLLAAINNVMPQNTQQLPSELNRDVEMTEEIKHVPPRIASTETASLPHTRNSCSADDVEILPGTSNSRNIGKMLAGSSRLKDQLRILTFRVHYQNNIYHIDIPDTSTVGDLKLQIFNDVNVSPCQQELHGWRKEPKGDTNTLKSLELPKENELFMSPVSDIGDSSSQVMKLSERLANNYILDIRDEANNVTYKLNFLGTTTILEVKNNIYTLNDIPPRNQLWKGWPPTVKNDSITLAQSGISIPEHKLSVDRMPKKETKTEVVDLVDTDSSVEEQEDGEDFEDAPETFQVDDDIFIDHVQPTKIQHLIPDNVEDEVVGTMHFIEEYKKRYGSVHPNFFTGTFEDAIAESCSKPPRERKLLAVYLHHDNSILANVFCTQLLGFETVLQLLSANFVVWGWDCTYESNKQRFLTSIQQALGPSAAMTARSIEVDIMPVLMIIMRSRSNTDIFTIVFGNVGVNELLTNVIEAVDVFQEQRQNDIEFDDERQAREKVKEEQDQAYQESLAADRAKEEAKQLLEKIEKQKKEKAENERLAEQARKEAHRLAVESSLPPEPPQDAEGVLKVKIRLPSGQFLEHRFKSDAALQTILNFLIVKGYPTEDYKVISSWPRRDLTTVDTNQTLSELKFCPQETLIVEER</sequence>
<dbReference type="GO" id="GO:0036503">
    <property type="term" value="P:ERAD pathway"/>
    <property type="evidence" value="ECO:0007669"/>
    <property type="project" value="TreeGrafter"/>
</dbReference>
<dbReference type="SMART" id="SM00166">
    <property type="entry name" value="UBX"/>
    <property type="match status" value="1"/>
</dbReference>
<dbReference type="InterPro" id="IPR033043">
    <property type="entry name" value="FAF1-like_UBX"/>
</dbReference>
<dbReference type="CDD" id="cd17129">
    <property type="entry name" value="Ubl1_FAF1"/>
    <property type="match status" value="1"/>
</dbReference>
<dbReference type="PROSITE" id="PS50033">
    <property type="entry name" value="UBX"/>
    <property type="match status" value="1"/>
</dbReference>
<dbReference type="STRING" id="543379.A0A232F0M0"/>
<dbReference type="InterPro" id="IPR044541">
    <property type="entry name" value="FAF1_UBA"/>
</dbReference>
<comment type="caution">
    <text evidence="3">The sequence shown here is derived from an EMBL/GenBank/DDBJ whole genome shotgun (WGS) entry which is preliminary data.</text>
</comment>
<evidence type="ECO:0000313" key="3">
    <source>
        <dbReference type="EMBL" id="OXU24214.1"/>
    </source>
</evidence>
<evidence type="ECO:0000256" key="1">
    <source>
        <dbReference type="SAM" id="MobiDB-lite"/>
    </source>
</evidence>
<accession>A0A232F0M0</accession>
<dbReference type="GO" id="GO:0005783">
    <property type="term" value="C:endoplasmic reticulum"/>
    <property type="evidence" value="ECO:0007669"/>
    <property type="project" value="TreeGrafter"/>
</dbReference>
<evidence type="ECO:0000259" key="2">
    <source>
        <dbReference type="PROSITE" id="PS50033"/>
    </source>
</evidence>
<dbReference type="InterPro" id="IPR006577">
    <property type="entry name" value="UAS"/>
</dbReference>
<name>A0A232F0M0_9HYME</name>
<keyword evidence="4" id="KW-1185">Reference proteome</keyword>
<dbReference type="InterPro" id="IPR001012">
    <property type="entry name" value="UBX_dom"/>
</dbReference>
<dbReference type="Gene3D" id="3.10.20.90">
    <property type="entry name" value="Phosphatidylinositol 3-kinase Catalytic Subunit, Chain A, domain 1"/>
    <property type="match status" value="3"/>
</dbReference>
<dbReference type="CDD" id="cd01771">
    <property type="entry name" value="UBX_UBXN3A"/>
    <property type="match status" value="1"/>
</dbReference>
<dbReference type="InterPro" id="IPR036249">
    <property type="entry name" value="Thioredoxin-like_sf"/>
</dbReference>
<proteinExistence type="predicted"/>
<dbReference type="SMART" id="SM00594">
    <property type="entry name" value="UAS"/>
    <property type="match status" value="1"/>
</dbReference>
<dbReference type="Proteomes" id="UP000215335">
    <property type="component" value="Unassembled WGS sequence"/>
</dbReference>
<dbReference type="InterPro" id="IPR029071">
    <property type="entry name" value="Ubiquitin-like_domsf"/>
</dbReference>
<dbReference type="Gene3D" id="3.40.30.10">
    <property type="entry name" value="Glutaredoxin"/>
    <property type="match status" value="1"/>
</dbReference>
<dbReference type="PANTHER" id="PTHR23322">
    <property type="entry name" value="FAS-ASSOCIATED PROTEIN"/>
    <property type="match status" value="1"/>
</dbReference>
<dbReference type="Pfam" id="PF21021">
    <property type="entry name" value="FAF1"/>
    <property type="match status" value="1"/>
</dbReference>